<evidence type="ECO:0000256" key="1">
    <source>
        <dbReference type="SAM" id="Coils"/>
    </source>
</evidence>
<dbReference type="PANTHER" id="PTHR31540:SF1">
    <property type="entry name" value="CENTROSOMAL PROTEIN OF 131 KDA"/>
    <property type="match status" value="1"/>
</dbReference>
<reference evidence="3" key="1">
    <citation type="submission" date="2021-02" db="EMBL/GenBank/DDBJ databases">
        <authorList>
            <person name="Nowell W R."/>
        </authorList>
    </citation>
    <scope>NUCLEOTIDE SEQUENCE</scope>
</reference>
<protein>
    <submittedName>
        <fullName evidence="3">Uncharacterized protein</fullName>
    </submittedName>
</protein>
<organism evidence="3 4">
    <name type="scientific">Rotaria magnacalcarata</name>
    <dbReference type="NCBI Taxonomy" id="392030"/>
    <lineage>
        <taxon>Eukaryota</taxon>
        <taxon>Metazoa</taxon>
        <taxon>Spiralia</taxon>
        <taxon>Gnathifera</taxon>
        <taxon>Rotifera</taxon>
        <taxon>Eurotatoria</taxon>
        <taxon>Bdelloidea</taxon>
        <taxon>Philodinida</taxon>
        <taxon>Philodinidae</taxon>
        <taxon>Rotaria</taxon>
    </lineage>
</organism>
<evidence type="ECO:0000313" key="4">
    <source>
        <dbReference type="Proteomes" id="UP000681967"/>
    </source>
</evidence>
<dbReference type="PANTHER" id="PTHR31540">
    <property type="entry name" value="CENTROSOMAL PROTEIN OF 131 KDA"/>
    <property type="match status" value="1"/>
</dbReference>
<proteinExistence type="predicted"/>
<feature type="non-terminal residue" evidence="3">
    <location>
        <position position="1"/>
    </location>
</feature>
<feature type="coiled-coil region" evidence="1">
    <location>
        <begin position="150"/>
        <end position="226"/>
    </location>
</feature>
<dbReference type="GO" id="GO:0035735">
    <property type="term" value="P:intraciliary transport involved in cilium assembly"/>
    <property type="evidence" value="ECO:0007669"/>
    <property type="project" value="InterPro"/>
</dbReference>
<gene>
    <name evidence="3" type="ORF">BYL167_LOCUS59652</name>
</gene>
<dbReference type="GO" id="GO:0005929">
    <property type="term" value="C:cilium"/>
    <property type="evidence" value="ECO:0007669"/>
    <property type="project" value="GOC"/>
</dbReference>
<dbReference type="EMBL" id="CAJOBH010229017">
    <property type="protein sequence ID" value="CAF5063856.1"/>
    <property type="molecule type" value="Genomic_DNA"/>
</dbReference>
<evidence type="ECO:0000313" key="3">
    <source>
        <dbReference type="EMBL" id="CAF5063856.1"/>
    </source>
</evidence>
<sequence>KYEKAIRDEEKSFAEQRRRLYAEIEDEKNRQAELSGKQRADLDKLRRDIEDNHRTAVDAAKREYEAVRLEQERRHTNEINELKEKLLLEKQSWEENYMKKQETSLAGKERELREHMKRERDKEIEKIISQFESDTSLTKEEAERTAENRVKRIRDKYEAEFRELEHSERQTKDRYNQMKAQMTDVEGENERLQVILRQKETEVNDIKKITETLQKERERLSDIIRQEFADRLVLTEEEN</sequence>
<name>A0A8S3EMH8_9BILA</name>
<feature type="non-terminal residue" evidence="3">
    <location>
        <position position="239"/>
    </location>
</feature>
<dbReference type="InterPro" id="IPR030465">
    <property type="entry name" value="CEP131"/>
</dbReference>
<dbReference type="Proteomes" id="UP000681967">
    <property type="component" value="Unassembled WGS sequence"/>
</dbReference>
<feature type="region of interest" description="Disordered" evidence="2">
    <location>
        <begin position="100"/>
        <end position="119"/>
    </location>
</feature>
<dbReference type="GO" id="GO:0034451">
    <property type="term" value="C:centriolar satellite"/>
    <property type="evidence" value="ECO:0007669"/>
    <property type="project" value="TreeGrafter"/>
</dbReference>
<evidence type="ECO:0000256" key="2">
    <source>
        <dbReference type="SAM" id="MobiDB-lite"/>
    </source>
</evidence>
<accession>A0A8S3EMH8</accession>
<comment type="caution">
    <text evidence="3">The sequence shown here is derived from an EMBL/GenBank/DDBJ whole genome shotgun (WGS) entry which is preliminary data.</text>
</comment>
<keyword evidence="1" id="KW-0175">Coiled coil</keyword>
<dbReference type="AlphaFoldDB" id="A0A8S3EMH8"/>
<dbReference type="GO" id="GO:0010824">
    <property type="term" value="P:regulation of centrosome duplication"/>
    <property type="evidence" value="ECO:0007669"/>
    <property type="project" value="TreeGrafter"/>
</dbReference>